<organism evidence="2 3">
    <name type="scientific">Ignatzschineria rhizosphaerae</name>
    <dbReference type="NCBI Taxonomy" id="2923279"/>
    <lineage>
        <taxon>Bacteria</taxon>
        <taxon>Pseudomonadati</taxon>
        <taxon>Pseudomonadota</taxon>
        <taxon>Gammaproteobacteria</taxon>
        <taxon>Cardiobacteriales</taxon>
        <taxon>Ignatzschineriaceae</taxon>
        <taxon>Ignatzschineria</taxon>
    </lineage>
</organism>
<name>A0ABY3WWQ5_9GAMM</name>
<dbReference type="RefSeq" id="WP_242146894.1">
    <property type="nucleotide sequence ID" value="NZ_CP093379.1"/>
</dbReference>
<evidence type="ECO:0000313" key="3">
    <source>
        <dbReference type="Proteomes" id="UP000829542"/>
    </source>
</evidence>
<feature type="chain" id="PRO_5046171517" evidence="1">
    <location>
        <begin position="21"/>
        <end position="494"/>
    </location>
</feature>
<feature type="signal peptide" evidence="1">
    <location>
        <begin position="1"/>
        <end position="20"/>
    </location>
</feature>
<keyword evidence="1" id="KW-0732">Signal</keyword>
<gene>
    <name evidence="2" type="ORF">MMG00_07260</name>
</gene>
<reference evidence="2 3" key="1">
    <citation type="submission" date="2022-03" db="EMBL/GenBank/DDBJ databases">
        <title>Ignatzschineria rhizosphaerae HR5S32.</title>
        <authorList>
            <person name="Sun J.Q."/>
            <person name="Feng J.Y."/>
        </authorList>
    </citation>
    <scope>NUCLEOTIDE SEQUENCE [LARGE SCALE GENOMIC DNA]</scope>
    <source>
        <strain evidence="2 3">HR5S32</strain>
    </source>
</reference>
<dbReference type="EMBL" id="CP093379">
    <property type="protein sequence ID" value="UNM95038.1"/>
    <property type="molecule type" value="Genomic_DNA"/>
</dbReference>
<protein>
    <submittedName>
        <fullName evidence="2">YdgA family protein</fullName>
    </submittedName>
</protein>
<dbReference type="Proteomes" id="UP000829542">
    <property type="component" value="Chromosome"/>
</dbReference>
<keyword evidence="3" id="KW-1185">Reference proteome</keyword>
<sequence length="494" mass="54808">MKKRILALTLPLLFLGNVNAAPSIELFEQDYKAIAETVLDSSGLAIFKDRELKIEGITRSDNVADFEVNSKISFNEKENLQIKEIGEVVFTNYAENKGVATVISNSDYALHSQIDGVDSILMEVKGVATQSQIDRENQHFKFKSEFPTLEVSNPDTEKRGFIRIEGLVGEGDYGFKDDFSKIDSLKGTYKTGNVVVEVKDQESDVKINVEDLLLDTELNYDEKIQKSVFELNGLEVLSAHSGDEQKTKVNLDKISYRTGAELRDNAPTIFGEIDVKEIQVTPKGRDVVANFGDLSFDLFLTPLADNLFEQLTEAGINNFSSFDDSYKNAFALFKTYLVEDTAVEFHINGKLGEHEAKKFLSITPNSALIEKLATVDVTDDAALDQLFAGLGFFEFVNQYIAAIELDVTSPKAYIIEFGSNALLAAGEEETMDAARKAMQEAYQQMQLMAMMLSAEAPLIEFVADGLRVHIQYENGAWIVNGKPLDLEAIAGLLN</sequence>
<evidence type="ECO:0000256" key="1">
    <source>
        <dbReference type="SAM" id="SignalP"/>
    </source>
</evidence>
<accession>A0ABY3WWQ5</accession>
<evidence type="ECO:0000313" key="2">
    <source>
        <dbReference type="EMBL" id="UNM95038.1"/>
    </source>
</evidence>
<proteinExistence type="predicted"/>